<accession>A0A426X7F5</accession>
<dbReference type="AlphaFoldDB" id="A0A426X7F5"/>
<dbReference type="Proteomes" id="UP000287651">
    <property type="component" value="Unassembled WGS sequence"/>
</dbReference>
<name>A0A426X7F5_ENSVE</name>
<sequence>MRRASARGVPTLPVSGRLYDHWRPPYLHPAGCLRRVGHVHIIPPPPREDLLKVADEGAEDEVLCLAAGSRVDPTEQELENCEVARVDPTEQELGNCEVARVDPTEQELGNCDFRLLPRVSGREPWDLAEGMNSGANLRVWPRRDLAEKVNSGANP</sequence>
<dbReference type="EMBL" id="AMZH03025100">
    <property type="protein sequence ID" value="RRT35413.1"/>
    <property type="molecule type" value="Genomic_DNA"/>
</dbReference>
<protein>
    <submittedName>
        <fullName evidence="1">Uncharacterized protein</fullName>
    </submittedName>
</protein>
<organism evidence="1 2">
    <name type="scientific">Ensete ventricosum</name>
    <name type="common">Abyssinian banana</name>
    <name type="synonym">Musa ensete</name>
    <dbReference type="NCBI Taxonomy" id="4639"/>
    <lineage>
        <taxon>Eukaryota</taxon>
        <taxon>Viridiplantae</taxon>
        <taxon>Streptophyta</taxon>
        <taxon>Embryophyta</taxon>
        <taxon>Tracheophyta</taxon>
        <taxon>Spermatophyta</taxon>
        <taxon>Magnoliopsida</taxon>
        <taxon>Liliopsida</taxon>
        <taxon>Zingiberales</taxon>
        <taxon>Musaceae</taxon>
        <taxon>Ensete</taxon>
    </lineage>
</organism>
<proteinExistence type="predicted"/>
<gene>
    <name evidence="1" type="ORF">B296_00056741</name>
</gene>
<evidence type="ECO:0000313" key="1">
    <source>
        <dbReference type="EMBL" id="RRT35413.1"/>
    </source>
</evidence>
<reference evidence="1 2" key="1">
    <citation type="journal article" date="2014" name="Agronomy (Basel)">
        <title>A Draft Genome Sequence for Ensete ventricosum, the Drought-Tolerant Tree Against Hunger.</title>
        <authorList>
            <person name="Harrison J."/>
            <person name="Moore K.A."/>
            <person name="Paszkiewicz K."/>
            <person name="Jones T."/>
            <person name="Grant M."/>
            <person name="Ambacheew D."/>
            <person name="Muzemil S."/>
            <person name="Studholme D.J."/>
        </authorList>
    </citation>
    <scope>NUCLEOTIDE SEQUENCE [LARGE SCALE GENOMIC DNA]</scope>
</reference>
<evidence type="ECO:0000313" key="2">
    <source>
        <dbReference type="Proteomes" id="UP000287651"/>
    </source>
</evidence>
<comment type="caution">
    <text evidence="1">The sequence shown here is derived from an EMBL/GenBank/DDBJ whole genome shotgun (WGS) entry which is preliminary data.</text>
</comment>